<dbReference type="RefSeq" id="WP_115169867.1">
    <property type="nucleotide sequence ID" value="NZ_UGYW01000002.1"/>
</dbReference>
<dbReference type="PROSITE" id="PS51257">
    <property type="entry name" value="PROKAR_LIPOPROTEIN"/>
    <property type="match status" value="1"/>
</dbReference>
<accession>A0A380BV82</accession>
<evidence type="ECO:0000313" key="1">
    <source>
        <dbReference type="EMBL" id="SUJ07744.1"/>
    </source>
</evidence>
<protein>
    <submittedName>
        <fullName evidence="1">Susd and RagB outer membrane lipoprotein</fullName>
    </submittedName>
</protein>
<name>A0A380BV82_SPHSI</name>
<dbReference type="InterPro" id="IPR041662">
    <property type="entry name" value="SusD-like_2"/>
</dbReference>
<reference evidence="1 2" key="1">
    <citation type="submission" date="2018-06" db="EMBL/GenBank/DDBJ databases">
        <authorList>
            <consortium name="Pathogen Informatics"/>
            <person name="Doyle S."/>
        </authorList>
    </citation>
    <scope>NUCLEOTIDE SEQUENCE [LARGE SCALE GENOMIC DNA]</scope>
    <source>
        <strain evidence="1 2">NCTC11388</strain>
    </source>
</reference>
<dbReference type="AlphaFoldDB" id="A0A380BV82"/>
<dbReference type="Pfam" id="PF12771">
    <property type="entry name" value="SusD-like_2"/>
    <property type="match status" value="1"/>
</dbReference>
<dbReference type="Proteomes" id="UP000254893">
    <property type="component" value="Unassembled WGS sequence"/>
</dbReference>
<dbReference type="SUPFAM" id="SSF48452">
    <property type="entry name" value="TPR-like"/>
    <property type="match status" value="1"/>
</dbReference>
<dbReference type="InterPro" id="IPR011990">
    <property type="entry name" value="TPR-like_helical_dom_sf"/>
</dbReference>
<keyword evidence="1" id="KW-0449">Lipoprotein</keyword>
<sequence>MKTILRLSYFIIALIPVFLTGCKEQLKEDYYNPDNSQTASVETLFGKFSTLSRYHMQYWDLTTLQKSTVGVYTQILGYQNGLNRYNPSDTYVLDHWNRFYTEILQLYREIETKYNSLDETKKADYRHMMIAADAILINELVKKTDMWGEIPFSEAGYIRNSNQIIFPKYDSQQDIYTFMLNRLRENAVFLVSKPQSTTLGSTMLTKFDFVYSGNTSRWQKFTNSLRLRLLVRVKGTAEMGAAANQEISTILNNPVQNPLIESNADNAIISSKGPNLFAIDNQHEGGPRGGFAGVVAGKAMLDVLKKGTFLDPRLQVMFSKNRNGNYAGINPLSTATQDVSDSLNHNLYSFIDSTAMRFNNFLPGVLYTAAETQFLKAEILQGAAAETAFKTGIKQSIDWYYYVRNLNTKNNGVEVGTITPPTDAQKEDVATYYFTNYYQNPNIGKDEAIGIQRWIHFGPLQMYEAWSDMRRYNHPVLRYIEDSGQTPKPLDRFKYPSKEYADNMNMSQQIKDNDKFYNKVWWDK</sequence>
<dbReference type="EMBL" id="UGYW01000002">
    <property type="protein sequence ID" value="SUJ07744.1"/>
    <property type="molecule type" value="Genomic_DNA"/>
</dbReference>
<organism evidence="1 2">
    <name type="scientific">Sphingobacterium spiritivorum</name>
    <name type="common">Flavobacterium spiritivorum</name>
    <dbReference type="NCBI Taxonomy" id="258"/>
    <lineage>
        <taxon>Bacteria</taxon>
        <taxon>Pseudomonadati</taxon>
        <taxon>Bacteroidota</taxon>
        <taxon>Sphingobacteriia</taxon>
        <taxon>Sphingobacteriales</taxon>
        <taxon>Sphingobacteriaceae</taxon>
        <taxon>Sphingobacterium</taxon>
    </lineage>
</organism>
<gene>
    <name evidence="1" type="ORF">NCTC11388_01804</name>
</gene>
<dbReference type="Gene3D" id="1.25.40.390">
    <property type="match status" value="1"/>
</dbReference>
<proteinExistence type="predicted"/>
<evidence type="ECO:0000313" key="2">
    <source>
        <dbReference type="Proteomes" id="UP000254893"/>
    </source>
</evidence>